<dbReference type="EMBL" id="ML121536">
    <property type="protein sequence ID" value="RPB25895.1"/>
    <property type="molecule type" value="Genomic_DNA"/>
</dbReference>
<keyword evidence="1" id="KW-0175">Coiled coil</keyword>
<feature type="coiled-coil region" evidence="1">
    <location>
        <begin position="83"/>
        <end position="110"/>
    </location>
</feature>
<accession>A0A3N4M780</accession>
<keyword evidence="3" id="KW-1185">Reference proteome</keyword>
<sequence>MSCHHLGKHQSQQHSPRPNKSYISSYLVAFDMSAPNNHFPSTSPGFSRMDPKNYSMVMHILTHLIRELKDVIGSKEAAKAEIHAIYQARIAELEEENKQLIKLLVQAPANSIYPDINDALPIQEAVNALNLAFYGEPTAINDPYSFTERPDFSPILQQWILNLQATLERVRLTARRKEQESYIRLTRLDNLAYVDIEELMGVVSNVEVPVVDGASGTAEDRETTILRGSELNGGNLVSRGQ</sequence>
<dbReference type="AlphaFoldDB" id="A0A3N4M780"/>
<gene>
    <name evidence="2" type="ORF">L211DRAFT_847664</name>
</gene>
<dbReference type="InParanoid" id="A0A3N4M780"/>
<protein>
    <submittedName>
        <fullName evidence="2">Uncharacterized protein</fullName>
    </submittedName>
</protein>
<organism evidence="2 3">
    <name type="scientific">Terfezia boudieri ATCC MYA-4762</name>
    <dbReference type="NCBI Taxonomy" id="1051890"/>
    <lineage>
        <taxon>Eukaryota</taxon>
        <taxon>Fungi</taxon>
        <taxon>Dikarya</taxon>
        <taxon>Ascomycota</taxon>
        <taxon>Pezizomycotina</taxon>
        <taxon>Pezizomycetes</taxon>
        <taxon>Pezizales</taxon>
        <taxon>Pezizaceae</taxon>
        <taxon>Terfezia</taxon>
    </lineage>
</organism>
<evidence type="ECO:0000256" key="1">
    <source>
        <dbReference type="SAM" id="Coils"/>
    </source>
</evidence>
<proteinExistence type="predicted"/>
<reference evidence="2 3" key="1">
    <citation type="journal article" date="2018" name="Nat. Ecol. Evol.">
        <title>Pezizomycetes genomes reveal the molecular basis of ectomycorrhizal truffle lifestyle.</title>
        <authorList>
            <person name="Murat C."/>
            <person name="Payen T."/>
            <person name="Noel B."/>
            <person name="Kuo A."/>
            <person name="Morin E."/>
            <person name="Chen J."/>
            <person name="Kohler A."/>
            <person name="Krizsan K."/>
            <person name="Balestrini R."/>
            <person name="Da Silva C."/>
            <person name="Montanini B."/>
            <person name="Hainaut M."/>
            <person name="Levati E."/>
            <person name="Barry K.W."/>
            <person name="Belfiori B."/>
            <person name="Cichocki N."/>
            <person name="Clum A."/>
            <person name="Dockter R.B."/>
            <person name="Fauchery L."/>
            <person name="Guy J."/>
            <person name="Iotti M."/>
            <person name="Le Tacon F."/>
            <person name="Lindquist E.A."/>
            <person name="Lipzen A."/>
            <person name="Malagnac F."/>
            <person name="Mello A."/>
            <person name="Molinier V."/>
            <person name="Miyauchi S."/>
            <person name="Poulain J."/>
            <person name="Riccioni C."/>
            <person name="Rubini A."/>
            <person name="Sitrit Y."/>
            <person name="Splivallo R."/>
            <person name="Traeger S."/>
            <person name="Wang M."/>
            <person name="Zifcakova L."/>
            <person name="Wipf D."/>
            <person name="Zambonelli A."/>
            <person name="Paolocci F."/>
            <person name="Nowrousian M."/>
            <person name="Ottonello S."/>
            <person name="Baldrian P."/>
            <person name="Spatafora J.W."/>
            <person name="Henrissat B."/>
            <person name="Nagy L.G."/>
            <person name="Aury J.M."/>
            <person name="Wincker P."/>
            <person name="Grigoriev I.V."/>
            <person name="Bonfante P."/>
            <person name="Martin F.M."/>
        </authorList>
    </citation>
    <scope>NUCLEOTIDE SEQUENCE [LARGE SCALE GENOMIC DNA]</scope>
    <source>
        <strain evidence="2 3">ATCC MYA-4762</strain>
    </source>
</reference>
<name>A0A3N4M780_9PEZI</name>
<dbReference type="OrthoDB" id="5441398at2759"/>
<dbReference type="Proteomes" id="UP000267821">
    <property type="component" value="Unassembled WGS sequence"/>
</dbReference>
<evidence type="ECO:0000313" key="2">
    <source>
        <dbReference type="EMBL" id="RPB25895.1"/>
    </source>
</evidence>
<evidence type="ECO:0000313" key="3">
    <source>
        <dbReference type="Proteomes" id="UP000267821"/>
    </source>
</evidence>